<accession>A0A7C3ITD9</accession>
<reference evidence="2" key="1">
    <citation type="journal article" date="2020" name="mSystems">
        <title>Genome- and Community-Level Interaction Insights into Carbon Utilization and Element Cycling Functions of Hydrothermarchaeota in Hydrothermal Sediment.</title>
        <authorList>
            <person name="Zhou Z."/>
            <person name="Liu Y."/>
            <person name="Xu W."/>
            <person name="Pan J."/>
            <person name="Luo Z.H."/>
            <person name="Li M."/>
        </authorList>
    </citation>
    <scope>NUCLEOTIDE SEQUENCE [LARGE SCALE GENOMIC DNA]</scope>
    <source>
        <strain evidence="2">SpSt-468</strain>
    </source>
</reference>
<gene>
    <name evidence="2" type="ORF">ENS19_06480</name>
</gene>
<dbReference type="EMBL" id="DSTX01000011">
    <property type="protein sequence ID" value="HFK20912.1"/>
    <property type="molecule type" value="Genomic_DNA"/>
</dbReference>
<dbReference type="InterPro" id="IPR010982">
    <property type="entry name" value="Lambda_DNA-bd_dom_sf"/>
</dbReference>
<dbReference type="PROSITE" id="PS50943">
    <property type="entry name" value="HTH_CROC1"/>
    <property type="match status" value="1"/>
</dbReference>
<dbReference type="Pfam" id="PF01381">
    <property type="entry name" value="HTH_3"/>
    <property type="match status" value="1"/>
</dbReference>
<dbReference type="AlphaFoldDB" id="A0A7C3ITD9"/>
<feature type="domain" description="HTH cro/C1-type" evidence="1">
    <location>
        <begin position="80"/>
        <end position="134"/>
    </location>
</feature>
<protein>
    <submittedName>
        <fullName evidence="2">TIGR00270 family protein</fullName>
    </submittedName>
</protein>
<dbReference type="NCBIfam" id="TIGR00270">
    <property type="entry name" value="multiprotein bridging factor aMBF1"/>
    <property type="match status" value="1"/>
</dbReference>
<dbReference type="SMART" id="SM00530">
    <property type="entry name" value="HTH_XRE"/>
    <property type="match status" value="1"/>
</dbReference>
<dbReference type="Gene3D" id="1.10.260.40">
    <property type="entry name" value="lambda repressor-like DNA-binding domains"/>
    <property type="match status" value="1"/>
</dbReference>
<dbReference type="CDD" id="cd00093">
    <property type="entry name" value="HTH_XRE"/>
    <property type="match status" value="1"/>
</dbReference>
<evidence type="ECO:0000259" key="1">
    <source>
        <dbReference type="PROSITE" id="PS50943"/>
    </source>
</evidence>
<dbReference type="GO" id="GO:0003677">
    <property type="term" value="F:DNA binding"/>
    <property type="evidence" value="ECO:0007669"/>
    <property type="project" value="InterPro"/>
</dbReference>
<sequence length="163" mass="18131">MNCEICGNRIVGKPTQITIERSLLTVCQECSRFGTPVDRKTAVSIERSSPKPGPKKIMVKPPRREGFDDFVLVDNFGEKIRKSREAHGITRDAFAKSLGEKESVIRRIEANEMYPTLALTKKMERLLKINLIEKIDTSIKGSMPSPSSITLGDIAVLKEGKGD</sequence>
<dbReference type="InterPro" id="IPR004451">
    <property type="entry name" value="MJ0586"/>
</dbReference>
<proteinExistence type="predicted"/>
<dbReference type="InterPro" id="IPR001387">
    <property type="entry name" value="Cro/C1-type_HTH"/>
</dbReference>
<dbReference type="SUPFAM" id="SSF47413">
    <property type="entry name" value="lambda repressor-like DNA-binding domains"/>
    <property type="match status" value="1"/>
</dbReference>
<name>A0A7C3ITD9_9CREN</name>
<organism evidence="2">
    <name type="scientific">Candidatus Methanomethylicus mesodigestus</name>
    <dbReference type="NCBI Taxonomy" id="1867258"/>
    <lineage>
        <taxon>Archaea</taxon>
        <taxon>Thermoproteota</taxon>
        <taxon>Methanosuratincolia</taxon>
        <taxon>Candidatus Methanomethylicales</taxon>
        <taxon>Candidatus Methanomethylicaceae</taxon>
        <taxon>Candidatus Methanomethylicus</taxon>
    </lineage>
</organism>
<comment type="caution">
    <text evidence="2">The sequence shown here is derived from an EMBL/GenBank/DDBJ whole genome shotgun (WGS) entry which is preliminary data.</text>
</comment>
<evidence type="ECO:0000313" key="2">
    <source>
        <dbReference type="EMBL" id="HFK20912.1"/>
    </source>
</evidence>